<accession>A0A956LXY7</accession>
<proteinExistence type="predicted"/>
<dbReference type="PROSITE" id="PS51257">
    <property type="entry name" value="PROKAR_LIPOPROTEIN"/>
    <property type="match status" value="1"/>
</dbReference>
<reference evidence="1" key="2">
    <citation type="journal article" date="2021" name="Microbiome">
        <title>Successional dynamics and alternative stable states in a saline activated sludge microbial community over 9 years.</title>
        <authorList>
            <person name="Wang Y."/>
            <person name="Ye J."/>
            <person name="Ju F."/>
            <person name="Liu L."/>
            <person name="Boyd J.A."/>
            <person name="Deng Y."/>
            <person name="Parks D.H."/>
            <person name="Jiang X."/>
            <person name="Yin X."/>
            <person name="Woodcroft B.J."/>
            <person name="Tyson G.W."/>
            <person name="Hugenholtz P."/>
            <person name="Polz M.F."/>
            <person name="Zhang T."/>
        </authorList>
    </citation>
    <scope>NUCLEOTIDE SEQUENCE</scope>
    <source>
        <strain evidence="1">HKST-UBA01</strain>
    </source>
</reference>
<sequence>MGRRWKNLLWWIGVPSLLLAGCEIAFRVIEKHSYSRSAWYEGVSDRMSQGPVDFLFIGTSRTAVGLDTGAFEDEWRKQTGQDVVCVNLGRGFSGAAAHYFGLRELIRRHPESMRHCTVSIEMSTGLLPFHDTWKDDWYFPGNAQLVVDYMRWDDLVRFLGVEGAFDAQAGIVARYLLRSSALVAGRRTVQQTIEWRGQRALRAILARVGAAARTNAHSTLPASRQLRQDAGGVKLQRDLIVDNTSAEALAAQTPRPPCDEQILCQASLMLRGNGGPVAFHEVLVPSYVWRVNDTEVRRNDRREFTAWSDSLGLPIISVPMAVNDDDFPDLSHLRRERVGEYSRSLARAMVASDRLASERKP</sequence>
<dbReference type="AlphaFoldDB" id="A0A956LXY7"/>
<reference evidence="1" key="1">
    <citation type="submission" date="2020-04" db="EMBL/GenBank/DDBJ databases">
        <authorList>
            <person name="Zhang T."/>
        </authorList>
    </citation>
    <scope>NUCLEOTIDE SEQUENCE</scope>
    <source>
        <strain evidence="1">HKST-UBA01</strain>
    </source>
</reference>
<name>A0A956LXY7_UNCEI</name>
<gene>
    <name evidence="1" type="ORF">KC729_00250</name>
</gene>
<organism evidence="1 2">
    <name type="scientific">Eiseniibacteriota bacterium</name>
    <dbReference type="NCBI Taxonomy" id="2212470"/>
    <lineage>
        <taxon>Bacteria</taxon>
        <taxon>Candidatus Eiseniibacteriota</taxon>
    </lineage>
</organism>
<evidence type="ECO:0000313" key="1">
    <source>
        <dbReference type="EMBL" id="MCA9726081.1"/>
    </source>
</evidence>
<protein>
    <submittedName>
        <fullName evidence="1">Uncharacterized protein</fullName>
    </submittedName>
</protein>
<dbReference type="EMBL" id="JAGQHR010000002">
    <property type="protein sequence ID" value="MCA9726081.1"/>
    <property type="molecule type" value="Genomic_DNA"/>
</dbReference>
<dbReference type="Proteomes" id="UP000697710">
    <property type="component" value="Unassembled WGS sequence"/>
</dbReference>
<evidence type="ECO:0000313" key="2">
    <source>
        <dbReference type="Proteomes" id="UP000697710"/>
    </source>
</evidence>
<comment type="caution">
    <text evidence="1">The sequence shown here is derived from an EMBL/GenBank/DDBJ whole genome shotgun (WGS) entry which is preliminary data.</text>
</comment>